<sequence length="742" mass="84074">MASICSQCKNIFERRLDSGWHVHHSDHDSFKQAVAAGCYMCKALASEIRTYGETVLDLDVSAQITYTVVDVSLLNQFIVVLHWQEQGKKVHEREFSIRKLESALATVDGEQIVSTRQHLDTAKKWITECQEHHSTCRALQAWRTRAHRYVPKRLVAIGEGGDAQHWRLVTRDQFDETARDYATLSHRWSSGPTVTLLVEHLESFTSPQPISDLPATFRDAITVALELGLGYIWIDCLCIIQDSDQMEDWNEQGTEMCNIYTNAVVNISATGVPNNTHSFLGAYEGRGAVPLPPTIQHRWRSHYQEDQPKPVQDLDSSSKPHEKDDGMDDIWYIVDPYFWWAEVTNTVLLSRGWVFQERYLAPRVLHFGANQLLWECTTLDACETYPRGLPDYVKSGGHTDIKRLKLDDTVISTTDRPKQMVTGPQVGQLAPGVVAPDASLQVWCDLVQAYTRTNLTKQSDKLVAFAGVAELVKKLYHEAERPRPNDGYVAGIFERHLIPMLEWHTNRFPGATTRPRDYRAPTWSWASIDGRAWYEFLPHVLSDPSGLPWPPLWAQTLRRDRYMASIPAPGTNQGASWVPLVFDVAVGADTTDIIPEHPQQPRQVPRHSIKLRGHILPLQSVALVNAAREQSRREPILVEEDIEGDVFIHDSNRTTTRAMINRPCLPLRCLKLVGRDSRPKHWVTGLVLQPHPEREAVYSRCGFFAVLSTKGAERIGIHVSAGSDPFRAEFAEDMEISSIEII</sequence>
<keyword evidence="4" id="KW-1185">Reference proteome</keyword>
<dbReference type="EMBL" id="JAQQWM010000003">
    <property type="protein sequence ID" value="KAK8071744.1"/>
    <property type="molecule type" value="Genomic_DNA"/>
</dbReference>
<accession>A0ABR1VKH9</accession>
<name>A0ABR1VKH9_9PEZI</name>
<dbReference type="Pfam" id="PF06985">
    <property type="entry name" value="HET"/>
    <property type="match status" value="1"/>
</dbReference>
<feature type="domain" description="Heterokaryon incompatibility" evidence="2">
    <location>
        <begin position="181"/>
        <end position="357"/>
    </location>
</feature>
<evidence type="ECO:0000259" key="2">
    <source>
        <dbReference type="Pfam" id="PF06985"/>
    </source>
</evidence>
<proteinExistence type="predicted"/>
<feature type="region of interest" description="Disordered" evidence="1">
    <location>
        <begin position="302"/>
        <end position="322"/>
    </location>
</feature>
<dbReference type="InterPro" id="IPR010730">
    <property type="entry name" value="HET"/>
</dbReference>
<evidence type="ECO:0000313" key="4">
    <source>
        <dbReference type="Proteomes" id="UP001446871"/>
    </source>
</evidence>
<protein>
    <recommendedName>
        <fullName evidence="2">Heterokaryon incompatibility domain-containing protein</fullName>
    </recommendedName>
</protein>
<comment type="caution">
    <text evidence="3">The sequence shown here is derived from an EMBL/GenBank/DDBJ whole genome shotgun (WGS) entry which is preliminary data.</text>
</comment>
<evidence type="ECO:0000313" key="3">
    <source>
        <dbReference type="EMBL" id="KAK8071744.1"/>
    </source>
</evidence>
<gene>
    <name evidence="3" type="ORF">PG996_005092</name>
</gene>
<evidence type="ECO:0000256" key="1">
    <source>
        <dbReference type="SAM" id="MobiDB-lite"/>
    </source>
</evidence>
<dbReference type="PANTHER" id="PTHR33112:SF16">
    <property type="entry name" value="HETEROKARYON INCOMPATIBILITY DOMAIN-CONTAINING PROTEIN"/>
    <property type="match status" value="1"/>
</dbReference>
<dbReference type="Proteomes" id="UP001446871">
    <property type="component" value="Unassembled WGS sequence"/>
</dbReference>
<reference evidence="3 4" key="1">
    <citation type="submission" date="2023-01" db="EMBL/GenBank/DDBJ databases">
        <title>Analysis of 21 Apiospora genomes using comparative genomics revels a genus with tremendous synthesis potential of carbohydrate active enzymes and secondary metabolites.</title>
        <authorList>
            <person name="Sorensen T."/>
        </authorList>
    </citation>
    <scope>NUCLEOTIDE SEQUENCE [LARGE SCALE GENOMIC DNA]</scope>
    <source>
        <strain evidence="3 4">CBS 83171</strain>
    </source>
</reference>
<dbReference type="PANTHER" id="PTHR33112">
    <property type="entry name" value="DOMAIN PROTEIN, PUTATIVE-RELATED"/>
    <property type="match status" value="1"/>
</dbReference>
<organism evidence="3 4">
    <name type="scientific">Apiospora saccharicola</name>
    <dbReference type="NCBI Taxonomy" id="335842"/>
    <lineage>
        <taxon>Eukaryota</taxon>
        <taxon>Fungi</taxon>
        <taxon>Dikarya</taxon>
        <taxon>Ascomycota</taxon>
        <taxon>Pezizomycotina</taxon>
        <taxon>Sordariomycetes</taxon>
        <taxon>Xylariomycetidae</taxon>
        <taxon>Amphisphaeriales</taxon>
        <taxon>Apiosporaceae</taxon>
        <taxon>Apiospora</taxon>
    </lineage>
</organism>